<dbReference type="InterPro" id="IPR036724">
    <property type="entry name" value="Cobalamin-bd_sf"/>
</dbReference>
<keyword evidence="1" id="KW-0678">Repressor</keyword>
<evidence type="ECO:0000256" key="2">
    <source>
        <dbReference type="ARBA" id="ARBA00023015"/>
    </source>
</evidence>
<keyword evidence="7" id="KW-1185">Reference proteome</keyword>
<keyword evidence="4" id="KW-0804">Transcription</keyword>
<dbReference type="Proteomes" id="UP001596620">
    <property type="component" value="Unassembled WGS sequence"/>
</dbReference>
<evidence type="ECO:0000256" key="4">
    <source>
        <dbReference type="ARBA" id="ARBA00023163"/>
    </source>
</evidence>
<gene>
    <name evidence="6" type="ORF">ACFQU8_08480</name>
</gene>
<dbReference type="PANTHER" id="PTHR30204:SF69">
    <property type="entry name" value="MERR-FAMILY TRANSCRIPTIONAL REGULATOR"/>
    <property type="match status" value="1"/>
</dbReference>
<evidence type="ECO:0000313" key="6">
    <source>
        <dbReference type="EMBL" id="MFC7747270.1"/>
    </source>
</evidence>
<dbReference type="SUPFAM" id="SSF52242">
    <property type="entry name" value="Cobalamin (vitamin B12)-binding domain"/>
    <property type="match status" value="1"/>
</dbReference>
<dbReference type="SUPFAM" id="SSF46955">
    <property type="entry name" value="Putative DNA-binding domain"/>
    <property type="match status" value="1"/>
</dbReference>
<reference evidence="7" key="1">
    <citation type="journal article" date="2019" name="Int. J. Syst. Evol. Microbiol.">
        <title>The Global Catalogue of Microorganisms (GCM) 10K type strain sequencing project: providing services to taxonomists for standard genome sequencing and annotation.</title>
        <authorList>
            <consortium name="The Broad Institute Genomics Platform"/>
            <consortium name="The Broad Institute Genome Sequencing Center for Infectious Disease"/>
            <person name="Wu L."/>
            <person name="Ma J."/>
        </authorList>
    </citation>
    <scope>NUCLEOTIDE SEQUENCE [LARGE SCALE GENOMIC DNA]</scope>
    <source>
        <strain evidence="7">JCM 30234</strain>
    </source>
</reference>
<name>A0ABW2UVK0_9BACI</name>
<proteinExistence type="predicted"/>
<evidence type="ECO:0000313" key="7">
    <source>
        <dbReference type="Proteomes" id="UP001596620"/>
    </source>
</evidence>
<evidence type="ECO:0000256" key="3">
    <source>
        <dbReference type="ARBA" id="ARBA00023125"/>
    </source>
</evidence>
<evidence type="ECO:0000256" key="1">
    <source>
        <dbReference type="ARBA" id="ARBA00022491"/>
    </source>
</evidence>
<accession>A0ABW2UVK0</accession>
<keyword evidence="3" id="KW-0238">DNA-binding</keyword>
<dbReference type="RefSeq" id="WP_382358788.1">
    <property type="nucleotide sequence ID" value="NZ_JBHTGR010000017.1"/>
</dbReference>
<comment type="caution">
    <text evidence="6">The sequence shown here is derived from an EMBL/GenBank/DDBJ whole genome shotgun (WGS) entry which is preliminary data.</text>
</comment>
<dbReference type="InterPro" id="IPR009061">
    <property type="entry name" value="DNA-bd_dom_put_sf"/>
</dbReference>
<keyword evidence="2" id="KW-0805">Transcription regulation</keyword>
<dbReference type="InterPro" id="IPR000551">
    <property type="entry name" value="MerR-type_HTH_dom"/>
</dbReference>
<protein>
    <submittedName>
        <fullName evidence="6">MerR family transcriptional regulator</fullName>
    </submittedName>
</protein>
<dbReference type="Gene3D" id="1.10.1240.10">
    <property type="entry name" value="Methionine synthase domain"/>
    <property type="match status" value="1"/>
</dbReference>
<dbReference type="CDD" id="cd00592">
    <property type="entry name" value="HTH_MerR-like"/>
    <property type="match status" value="1"/>
</dbReference>
<dbReference type="Pfam" id="PF13411">
    <property type="entry name" value="MerR_1"/>
    <property type="match status" value="1"/>
</dbReference>
<evidence type="ECO:0000259" key="5">
    <source>
        <dbReference type="PROSITE" id="PS50937"/>
    </source>
</evidence>
<sequence>MEDFQDQSYYIKDIADITGLSEQLIRKWENRYAIIHPKRLDNGYRVYTEADLRVLQYVKALRDQGKSMKDALKIMAVDHKTARQQDETPQAEKSPCVSKLIRRGAIYDEEGLMTLLTRANHQYGLDLFLQNTVQPFLKEVGELWQKGIWDESQETVSSLVVKDFLTQISRNFANSSQSPHVLGFCLPNETHEIPLQMLLLQLEIRGWRTTRIGASPKFSAIEQLIRHIQPKIVLLSAATTIPFKSDQHLFENLDHIARRYPHISFYIGGHGVWDYTEIVKPRYMQVAYSIDDIR</sequence>
<dbReference type="PANTHER" id="PTHR30204">
    <property type="entry name" value="REDOX-CYCLING DRUG-SENSING TRANSCRIPTIONAL ACTIVATOR SOXR"/>
    <property type="match status" value="1"/>
</dbReference>
<dbReference type="InterPro" id="IPR047057">
    <property type="entry name" value="MerR_fam"/>
</dbReference>
<dbReference type="Gene3D" id="3.40.50.280">
    <property type="entry name" value="Cobalamin-binding domain"/>
    <property type="match status" value="1"/>
</dbReference>
<dbReference type="EMBL" id="JBHTGR010000017">
    <property type="protein sequence ID" value="MFC7747270.1"/>
    <property type="molecule type" value="Genomic_DNA"/>
</dbReference>
<dbReference type="InterPro" id="IPR036594">
    <property type="entry name" value="Meth_synthase_dom"/>
</dbReference>
<organism evidence="6 7">
    <name type="scientific">Lentibacillus kimchii</name>
    <dbReference type="NCBI Taxonomy" id="1542911"/>
    <lineage>
        <taxon>Bacteria</taxon>
        <taxon>Bacillati</taxon>
        <taxon>Bacillota</taxon>
        <taxon>Bacilli</taxon>
        <taxon>Bacillales</taxon>
        <taxon>Bacillaceae</taxon>
        <taxon>Lentibacillus</taxon>
    </lineage>
</organism>
<dbReference type="PROSITE" id="PS50937">
    <property type="entry name" value="HTH_MERR_2"/>
    <property type="match status" value="1"/>
</dbReference>
<dbReference type="SMART" id="SM00422">
    <property type="entry name" value="HTH_MERR"/>
    <property type="match status" value="1"/>
</dbReference>
<dbReference type="Gene3D" id="1.10.1660.10">
    <property type="match status" value="1"/>
</dbReference>
<feature type="domain" description="HTH merR-type" evidence="5">
    <location>
        <begin position="8"/>
        <end position="77"/>
    </location>
</feature>